<feature type="chain" id="PRO_5007469519" evidence="1">
    <location>
        <begin position="26"/>
        <end position="142"/>
    </location>
</feature>
<reference evidence="3" key="1">
    <citation type="submission" date="2016-02" db="EMBL/GenBank/DDBJ databases">
        <authorList>
            <person name="Schultz-Johansen M."/>
            <person name="Glaring M.A."/>
            <person name="Bech P.K."/>
            <person name="Stougaard P."/>
        </authorList>
    </citation>
    <scope>NUCLEOTIDE SEQUENCE [LARGE SCALE GENOMIC DNA]</scope>
    <source>
        <strain evidence="3">S66</strain>
    </source>
</reference>
<keyword evidence="3" id="KW-1185">Reference proteome</keyword>
<gene>
    <name evidence="2" type="ORF">AX660_00225</name>
</gene>
<dbReference type="EMBL" id="LSNE01000001">
    <property type="protein sequence ID" value="KXI30932.1"/>
    <property type="molecule type" value="Genomic_DNA"/>
</dbReference>
<dbReference type="AlphaFoldDB" id="A0A136A6S4"/>
<proteinExistence type="predicted"/>
<dbReference type="Gene3D" id="3.40.190.10">
    <property type="entry name" value="Periplasmic binding protein-like II"/>
    <property type="match status" value="1"/>
</dbReference>
<evidence type="ECO:0000256" key="1">
    <source>
        <dbReference type="SAM" id="SignalP"/>
    </source>
</evidence>
<keyword evidence="1" id="KW-0732">Signal</keyword>
<evidence type="ECO:0000313" key="3">
    <source>
        <dbReference type="Proteomes" id="UP000070299"/>
    </source>
</evidence>
<name>A0A136A6S4_9ALTE</name>
<dbReference type="SUPFAM" id="SSF53850">
    <property type="entry name" value="Periplasmic binding protein-like II"/>
    <property type="match status" value="1"/>
</dbReference>
<dbReference type="Proteomes" id="UP000070299">
    <property type="component" value="Unassembled WGS sequence"/>
</dbReference>
<organism evidence="2 3">
    <name type="scientific">Paraglaciecola hydrolytica</name>
    <dbReference type="NCBI Taxonomy" id="1799789"/>
    <lineage>
        <taxon>Bacteria</taxon>
        <taxon>Pseudomonadati</taxon>
        <taxon>Pseudomonadota</taxon>
        <taxon>Gammaproteobacteria</taxon>
        <taxon>Alteromonadales</taxon>
        <taxon>Alteromonadaceae</taxon>
        <taxon>Paraglaciecola</taxon>
    </lineage>
</organism>
<evidence type="ECO:0000313" key="2">
    <source>
        <dbReference type="EMBL" id="KXI30932.1"/>
    </source>
</evidence>
<feature type="signal peptide" evidence="1">
    <location>
        <begin position="1"/>
        <end position="25"/>
    </location>
</feature>
<accession>A0A136A6S4</accession>
<comment type="caution">
    <text evidence="2">The sequence shown here is derived from an EMBL/GenBank/DDBJ whole genome shotgun (WGS) entry which is preliminary data.</text>
</comment>
<protein>
    <submittedName>
        <fullName evidence="2">Phosphate ABC transporter substrate-binding protein</fullName>
    </submittedName>
</protein>
<sequence length="142" mass="14887">MLKINLHLRLISAVIGCSMSFIASAELVLVVHPSNDASLDAKAAQRIFLGKESKFSNGNDAIPINQGPDSPNRAAFDTDTLGRSSTQVAAYWSKLVFTGKGIPPKEVGNDAEVIAFVASNKDAVGYVDSASVTAAVKAIPLN</sequence>
<dbReference type="STRING" id="1799789.AX660_00225"/>